<dbReference type="EMBL" id="JASBWU010000011">
    <property type="protein sequence ID" value="KAJ9118321.1"/>
    <property type="molecule type" value="Genomic_DNA"/>
</dbReference>
<name>A0ACC2X4H7_9TREE</name>
<gene>
    <name evidence="1" type="ORF">QFC22_004232</name>
</gene>
<dbReference type="Proteomes" id="UP001243375">
    <property type="component" value="Unassembled WGS sequence"/>
</dbReference>
<organism evidence="1 2">
    <name type="scientific">Naganishia vaughanmartiniae</name>
    <dbReference type="NCBI Taxonomy" id="1424756"/>
    <lineage>
        <taxon>Eukaryota</taxon>
        <taxon>Fungi</taxon>
        <taxon>Dikarya</taxon>
        <taxon>Basidiomycota</taxon>
        <taxon>Agaricomycotina</taxon>
        <taxon>Tremellomycetes</taxon>
        <taxon>Filobasidiales</taxon>
        <taxon>Filobasidiaceae</taxon>
        <taxon>Naganishia</taxon>
    </lineage>
</organism>
<protein>
    <submittedName>
        <fullName evidence="1">Uncharacterized protein</fullName>
    </submittedName>
</protein>
<accession>A0ACC2X4H7</accession>
<reference evidence="1" key="1">
    <citation type="submission" date="2023-04" db="EMBL/GenBank/DDBJ databases">
        <title>Draft Genome sequencing of Naganishia species isolated from polar environments using Oxford Nanopore Technology.</title>
        <authorList>
            <person name="Leo P."/>
            <person name="Venkateswaran K."/>
        </authorList>
    </citation>
    <scope>NUCLEOTIDE SEQUENCE</scope>
    <source>
        <strain evidence="1">MNA-CCFEE 5425</strain>
    </source>
</reference>
<proteinExistence type="predicted"/>
<evidence type="ECO:0000313" key="2">
    <source>
        <dbReference type="Proteomes" id="UP001243375"/>
    </source>
</evidence>
<comment type="caution">
    <text evidence="1">The sequence shown here is derived from an EMBL/GenBank/DDBJ whole genome shotgun (WGS) entry which is preliminary data.</text>
</comment>
<sequence>MQTELVSKPQTWKDKPGMAKKRKTTTKRQYWEFIPVDDDDDDTFDEGVLGLRNGMGGIQGRGSEVNGSKRVPIKYVDSSDADSESASAVETDEGDYEEPSKSVGIKVKGKGKRKATGSQEVVTRPLLKSQKGKDKQRKKKRKKKRKTGGDNEEPQIGEIIGLSLSSMDNKVWTIGEYIISR</sequence>
<evidence type="ECO:0000313" key="1">
    <source>
        <dbReference type="EMBL" id="KAJ9118321.1"/>
    </source>
</evidence>
<keyword evidence="2" id="KW-1185">Reference proteome</keyword>